<protein>
    <recommendedName>
        <fullName evidence="1">DUF3846 domain-containing protein</fullName>
    </recommendedName>
</protein>
<feature type="domain" description="DUF3846" evidence="1">
    <location>
        <begin position="6"/>
        <end position="98"/>
    </location>
</feature>
<evidence type="ECO:0000259" key="1">
    <source>
        <dbReference type="Pfam" id="PF12957"/>
    </source>
</evidence>
<gene>
    <name evidence="2" type="ORF">QNI19_38065</name>
</gene>
<dbReference type="Proteomes" id="UP001228581">
    <property type="component" value="Unassembled WGS sequence"/>
</dbReference>
<comment type="caution">
    <text evidence="2">The sequence shown here is derived from an EMBL/GenBank/DDBJ whole genome shotgun (WGS) entry which is preliminary data.</text>
</comment>
<evidence type="ECO:0000313" key="3">
    <source>
        <dbReference type="Proteomes" id="UP001228581"/>
    </source>
</evidence>
<proteinExistence type="predicted"/>
<sequence length="123" mass="13468">MSILEVIKIDVASQSVYMIQISATDTLQAYYEHIGCSTVSHFSFDAYHGCYVDDEGLFNQHAGYWSLPGFIQAIAGNGIVSGVDEEGNTASAEPEFLDWLQSCIQFYGADEAAPEPDIQIVSF</sequence>
<dbReference type="Pfam" id="PF12957">
    <property type="entry name" value="DUF3846"/>
    <property type="match status" value="1"/>
</dbReference>
<evidence type="ECO:0000313" key="2">
    <source>
        <dbReference type="EMBL" id="MDJ1498798.1"/>
    </source>
</evidence>
<reference evidence="2 3" key="1">
    <citation type="submission" date="2023-05" db="EMBL/GenBank/DDBJ databases">
        <authorList>
            <person name="Zhang X."/>
        </authorList>
    </citation>
    <scope>NUCLEOTIDE SEQUENCE [LARGE SCALE GENOMIC DNA]</scope>
    <source>
        <strain evidence="2 3">DM2B3-1</strain>
    </source>
</reference>
<accession>A0ABT7CYE6</accession>
<dbReference type="InterPro" id="IPR024559">
    <property type="entry name" value="DUF3846"/>
</dbReference>
<dbReference type="RefSeq" id="WP_314005589.1">
    <property type="nucleotide sequence ID" value="NZ_JASJOT010000060.1"/>
</dbReference>
<organism evidence="2 3">
    <name type="scientific">Xanthocytophaga flava</name>
    <dbReference type="NCBI Taxonomy" id="3048013"/>
    <lineage>
        <taxon>Bacteria</taxon>
        <taxon>Pseudomonadati</taxon>
        <taxon>Bacteroidota</taxon>
        <taxon>Cytophagia</taxon>
        <taxon>Cytophagales</taxon>
        <taxon>Rhodocytophagaceae</taxon>
        <taxon>Xanthocytophaga</taxon>
    </lineage>
</organism>
<keyword evidence="3" id="KW-1185">Reference proteome</keyword>
<dbReference type="EMBL" id="JASJOT010000060">
    <property type="protein sequence ID" value="MDJ1498798.1"/>
    <property type="molecule type" value="Genomic_DNA"/>
</dbReference>
<name>A0ABT7CYE6_9BACT</name>